<proteinExistence type="predicted"/>
<dbReference type="EMBL" id="SSHJ02000008">
    <property type="protein sequence ID" value="MFN0256831.1"/>
    <property type="molecule type" value="Genomic_DNA"/>
</dbReference>
<reference evidence="1 2" key="1">
    <citation type="submission" date="2024-12" db="EMBL/GenBank/DDBJ databases">
        <authorList>
            <person name="Hu S."/>
        </authorList>
    </citation>
    <scope>NUCLEOTIDE SEQUENCE [LARGE SCALE GENOMIC DNA]</scope>
    <source>
        <strain evidence="1 2">THG-T11</strain>
    </source>
</reference>
<protein>
    <submittedName>
        <fullName evidence="1">Uncharacterized protein</fullName>
    </submittedName>
</protein>
<comment type="caution">
    <text evidence="1">The sequence shown here is derived from an EMBL/GenBank/DDBJ whole genome shotgun (WGS) entry which is preliminary data.</text>
</comment>
<keyword evidence="2" id="KW-1185">Reference proteome</keyword>
<organism evidence="1 2">
    <name type="scientific">Pedobacter ureilyticus</name>
    <dbReference type="NCBI Taxonomy" id="1393051"/>
    <lineage>
        <taxon>Bacteria</taxon>
        <taxon>Pseudomonadati</taxon>
        <taxon>Bacteroidota</taxon>
        <taxon>Sphingobacteriia</taxon>
        <taxon>Sphingobacteriales</taxon>
        <taxon>Sphingobacteriaceae</taxon>
        <taxon>Pedobacter</taxon>
    </lineage>
</organism>
<sequence length="86" mass="10028">MKQKILLLAFQHFGNTEWIRQVFIVTGWTVKTGPLSPNDKAFPEKSKNYIRLIVDEKYRVCTCGKRKRIGTNSFHGNKPNFIDTQK</sequence>
<evidence type="ECO:0000313" key="1">
    <source>
        <dbReference type="EMBL" id="MFN0256831.1"/>
    </source>
</evidence>
<evidence type="ECO:0000313" key="2">
    <source>
        <dbReference type="Proteomes" id="UP001517247"/>
    </source>
</evidence>
<dbReference type="Proteomes" id="UP001517247">
    <property type="component" value="Unassembled WGS sequence"/>
</dbReference>
<dbReference type="RefSeq" id="WP_138723934.1">
    <property type="nucleotide sequence ID" value="NZ_SSHJ02000008.1"/>
</dbReference>
<name>A0ABW9J8H2_9SPHI</name>
<gene>
    <name evidence="1" type="ORF">E6A44_014675</name>
</gene>
<accession>A0ABW9J8H2</accession>